<feature type="compositionally biased region" description="Basic and acidic residues" evidence="6">
    <location>
        <begin position="463"/>
        <end position="476"/>
    </location>
</feature>
<dbReference type="PANTHER" id="PTHR10073:SF12">
    <property type="entry name" value="DNA MISMATCH REPAIR PROTEIN MLH1"/>
    <property type="match status" value="1"/>
</dbReference>
<sequence length="805" mass="90973">MDFLNSLPPLDNNNINDSFNPLDNNNNNNNNNNTKKKIHRLSPEVVNKISAGEVIQRPSNALKELLENSLDAKSTNIIITVKDGGMKLLQIQDNGTGIRLDDMEIVCERFTTSKLTKFEDLRKIASFGFRGEALSSISHVSHLKIQTKTADSNCAYRACYFNGKLSPSNPNDPSSCDPKPCAGVNGTQITVEDLFFNTPSRKSVLKNFSEEHSRISQLIKKYAINNPKVGFTLKKLGEPTPEVITSGNLTEQDVISSLFGNDLAKDLKEITLKSDKFEFDVKALITNTNYNSKKTNFILFVNGRLVDSKNLKVGLEQIYSKYLPKGTHPFMFLRLLVAPKNIDVNIHPTKSEVKILHEDQIIEIIQQKIDEELSVSSNSKTFSTQVLLPGFDNDQQTSSQKKQKTSATASQTKSSSSSSLKDNKVRSDSRTQTLHAFLNPLDFNDADADESNDNSRSSVNNKSKGENESGDFRDNEGNDDTTTKNNTINSPTDQDNVNTKKRKSSSLKSTDNQELKNQVSKMSGHTFVQTRKTRKYKQVELTSIRSLISQTQDDSHEGLQEFFNNCVFVGCLDHAYALAQFGKKLYLLNVETITKELFYQLSLSRFSDFDSIRFSQPLSVYTLLLVSLDSPASGWMESDGPKDKIADHLTNLIISKKDLLKEYFSIEIDDQGMLTSIPQVLDHYVPCTDNLPIFLLKLSTEVEWEFEKECLLGIVKEISSFYKIEPSFIKLRDLQNLQQQQQQQQQDKPNQTNVNYIKKDGKEWTIQHLIFPAFRKLLPPKRFANDGSVIQITSLDNLYKVFERC</sequence>
<evidence type="ECO:0000256" key="1">
    <source>
        <dbReference type="ARBA" id="ARBA00004123"/>
    </source>
</evidence>
<evidence type="ECO:0000256" key="4">
    <source>
        <dbReference type="ARBA" id="ARBA00023204"/>
    </source>
</evidence>
<dbReference type="OrthoDB" id="10263226at2759"/>
<dbReference type="Pfam" id="PF16413">
    <property type="entry name" value="Mlh1_C"/>
    <property type="match status" value="1"/>
</dbReference>
<dbReference type="InterPro" id="IPR014721">
    <property type="entry name" value="Ribsml_uS5_D2-typ_fold_subgr"/>
</dbReference>
<dbReference type="Pfam" id="PF01119">
    <property type="entry name" value="DNA_mis_repair"/>
    <property type="match status" value="1"/>
</dbReference>
<dbReference type="InterPro" id="IPR013507">
    <property type="entry name" value="DNA_mismatch_S5_2-like"/>
</dbReference>
<dbReference type="KEGG" id="dpp:DICPUDRAFT_55923"/>
<keyword evidence="5" id="KW-0539">Nucleus</keyword>
<dbReference type="InterPro" id="IPR036890">
    <property type="entry name" value="HATPase_C_sf"/>
</dbReference>
<dbReference type="InterPro" id="IPR002099">
    <property type="entry name" value="MutL/Mlh/PMS"/>
</dbReference>
<protein>
    <recommendedName>
        <fullName evidence="7">DNA mismatch repair protein S5 domain-containing protein</fullName>
    </recommendedName>
</protein>
<name>F0ZP44_DICPU</name>
<evidence type="ECO:0000256" key="2">
    <source>
        <dbReference type="ARBA" id="ARBA00006082"/>
    </source>
</evidence>
<dbReference type="FunFam" id="3.30.230.10:FF:000014">
    <property type="entry name" value="DNA mismatch repair protein Mlh1"/>
    <property type="match status" value="1"/>
</dbReference>
<dbReference type="Gene3D" id="3.30.230.10">
    <property type="match status" value="1"/>
</dbReference>
<dbReference type="InterPro" id="IPR020568">
    <property type="entry name" value="Ribosomal_Su5_D2-typ_SF"/>
</dbReference>
<dbReference type="InterPro" id="IPR038973">
    <property type="entry name" value="MutL/Mlh/Pms-like"/>
</dbReference>
<dbReference type="GO" id="GO:0016887">
    <property type="term" value="F:ATP hydrolysis activity"/>
    <property type="evidence" value="ECO:0000318"/>
    <property type="project" value="GO_Central"/>
</dbReference>
<feature type="compositionally biased region" description="Low complexity" evidence="6">
    <location>
        <begin position="11"/>
        <end position="33"/>
    </location>
</feature>
<evidence type="ECO:0000313" key="8">
    <source>
        <dbReference type="EMBL" id="EGC34291.1"/>
    </source>
</evidence>
<dbReference type="Gene3D" id="3.30.565.10">
    <property type="entry name" value="Histidine kinase-like ATPase, C-terminal domain"/>
    <property type="match status" value="1"/>
</dbReference>
<dbReference type="Pfam" id="PF13589">
    <property type="entry name" value="HATPase_c_3"/>
    <property type="match status" value="1"/>
</dbReference>
<evidence type="ECO:0000256" key="3">
    <source>
        <dbReference type="ARBA" id="ARBA00022763"/>
    </source>
</evidence>
<dbReference type="GO" id="GO:0005524">
    <property type="term" value="F:ATP binding"/>
    <property type="evidence" value="ECO:0007669"/>
    <property type="project" value="InterPro"/>
</dbReference>
<dbReference type="InParanoid" id="F0ZP44"/>
<dbReference type="NCBIfam" id="TIGR00585">
    <property type="entry name" value="mutl"/>
    <property type="match status" value="1"/>
</dbReference>
<keyword evidence="9" id="KW-1185">Reference proteome</keyword>
<dbReference type="FunFam" id="3.30.565.10:FF:000109">
    <property type="entry name" value="Related to MLH1-DNA mismatch repair protein"/>
    <property type="match status" value="1"/>
</dbReference>
<dbReference type="SUPFAM" id="SSF54211">
    <property type="entry name" value="Ribosomal protein S5 domain 2-like"/>
    <property type="match status" value="1"/>
</dbReference>
<dbReference type="OMA" id="ANYHVKK"/>
<dbReference type="GO" id="GO:0032389">
    <property type="term" value="C:MutLalpha complex"/>
    <property type="evidence" value="ECO:0000318"/>
    <property type="project" value="GO_Central"/>
</dbReference>
<dbReference type="InterPro" id="IPR032189">
    <property type="entry name" value="Mlh1_C"/>
</dbReference>
<feature type="compositionally biased region" description="Polar residues" evidence="6">
    <location>
        <begin position="510"/>
        <end position="527"/>
    </location>
</feature>
<dbReference type="GeneID" id="10500176"/>
<feature type="compositionally biased region" description="Low complexity" evidence="6">
    <location>
        <begin position="395"/>
        <end position="419"/>
    </location>
</feature>
<dbReference type="AlphaFoldDB" id="F0ZP44"/>
<comment type="similarity">
    <text evidence="2">Belongs to the DNA mismatch repair MutL/HexB family.</text>
</comment>
<reference evidence="9" key="1">
    <citation type="journal article" date="2011" name="Genome Biol.">
        <title>Comparative genomics of the social amoebae Dictyostelium discoideum and Dictyostelium purpureum.</title>
        <authorList>
            <consortium name="US DOE Joint Genome Institute (JGI-PGF)"/>
            <person name="Sucgang R."/>
            <person name="Kuo A."/>
            <person name="Tian X."/>
            <person name="Salerno W."/>
            <person name="Parikh A."/>
            <person name="Feasley C.L."/>
            <person name="Dalin E."/>
            <person name="Tu H."/>
            <person name="Huang E."/>
            <person name="Barry K."/>
            <person name="Lindquist E."/>
            <person name="Shapiro H."/>
            <person name="Bruce D."/>
            <person name="Schmutz J."/>
            <person name="Salamov A."/>
            <person name="Fey P."/>
            <person name="Gaudet P."/>
            <person name="Anjard C."/>
            <person name="Babu M.M."/>
            <person name="Basu S."/>
            <person name="Bushmanova Y."/>
            <person name="van der Wel H."/>
            <person name="Katoh-Kurasawa M."/>
            <person name="Dinh C."/>
            <person name="Coutinho P.M."/>
            <person name="Saito T."/>
            <person name="Elias M."/>
            <person name="Schaap P."/>
            <person name="Kay R.R."/>
            <person name="Henrissat B."/>
            <person name="Eichinger L."/>
            <person name="Rivero F."/>
            <person name="Putnam N.H."/>
            <person name="West C.M."/>
            <person name="Loomis W.F."/>
            <person name="Chisholm R.L."/>
            <person name="Shaulsky G."/>
            <person name="Strassmann J.E."/>
            <person name="Queller D.C."/>
            <person name="Kuspa A."/>
            <person name="Grigoriev I.V."/>
        </authorList>
    </citation>
    <scope>NUCLEOTIDE SEQUENCE [LARGE SCALE GENOMIC DNA]</scope>
    <source>
        <strain evidence="9">QSDP1</strain>
    </source>
</reference>
<keyword evidence="4" id="KW-0234">DNA repair</keyword>
<feature type="domain" description="DNA mismatch repair protein S5" evidence="7">
    <location>
        <begin position="255"/>
        <end position="374"/>
    </location>
</feature>
<evidence type="ECO:0000256" key="5">
    <source>
        <dbReference type="ARBA" id="ARBA00023242"/>
    </source>
</evidence>
<evidence type="ECO:0000256" key="6">
    <source>
        <dbReference type="SAM" id="MobiDB-lite"/>
    </source>
</evidence>
<dbReference type="SUPFAM" id="SSF55874">
    <property type="entry name" value="ATPase domain of HSP90 chaperone/DNA topoisomerase II/histidine kinase"/>
    <property type="match status" value="1"/>
</dbReference>
<comment type="subcellular location">
    <subcellularLocation>
        <location evidence="1">Nucleus</location>
    </subcellularLocation>
</comment>
<keyword evidence="3" id="KW-0227">DNA damage</keyword>
<evidence type="ECO:0000313" key="9">
    <source>
        <dbReference type="Proteomes" id="UP000001064"/>
    </source>
</evidence>
<feature type="region of interest" description="Disordered" evidence="6">
    <location>
        <begin position="388"/>
        <end position="527"/>
    </location>
</feature>
<dbReference type="GO" id="GO:0006298">
    <property type="term" value="P:mismatch repair"/>
    <property type="evidence" value="ECO:0000318"/>
    <property type="project" value="GO_Central"/>
</dbReference>
<dbReference type="InterPro" id="IPR014762">
    <property type="entry name" value="DNA_mismatch_repair_CS"/>
</dbReference>
<feature type="region of interest" description="Disordered" evidence="6">
    <location>
        <begin position="1"/>
        <end position="37"/>
    </location>
</feature>
<dbReference type="PROSITE" id="PS00058">
    <property type="entry name" value="DNA_MISMATCH_REPAIR_1"/>
    <property type="match status" value="1"/>
</dbReference>
<dbReference type="GO" id="GO:0030983">
    <property type="term" value="F:mismatched DNA binding"/>
    <property type="evidence" value="ECO:0007669"/>
    <property type="project" value="InterPro"/>
</dbReference>
<dbReference type="eggNOG" id="KOG1979">
    <property type="taxonomic scope" value="Eukaryota"/>
</dbReference>
<dbReference type="VEuPathDB" id="AmoebaDB:DICPUDRAFT_55923"/>
<organism evidence="8 9">
    <name type="scientific">Dictyostelium purpureum</name>
    <name type="common">Slime mold</name>
    <dbReference type="NCBI Taxonomy" id="5786"/>
    <lineage>
        <taxon>Eukaryota</taxon>
        <taxon>Amoebozoa</taxon>
        <taxon>Evosea</taxon>
        <taxon>Eumycetozoa</taxon>
        <taxon>Dictyostelia</taxon>
        <taxon>Dictyosteliales</taxon>
        <taxon>Dictyosteliaceae</taxon>
        <taxon>Dictyostelium</taxon>
    </lineage>
</organism>
<dbReference type="RefSeq" id="XP_003289173.1">
    <property type="nucleotide sequence ID" value="XM_003289125.1"/>
</dbReference>
<dbReference type="SMART" id="SM01340">
    <property type="entry name" value="DNA_mis_repair"/>
    <property type="match status" value="1"/>
</dbReference>
<dbReference type="PANTHER" id="PTHR10073">
    <property type="entry name" value="DNA MISMATCH REPAIR PROTEIN MLH, PMS, MUTL"/>
    <property type="match status" value="1"/>
</dbReference>
<dbReference type="STRING" id="5786.F0ZP44"/>
<dbReference type="Proteomes" id="UP000001064">
    <property type="component" value="Unassembled WGS sequence"/>
</dbReference>
<dbReference type="GO" id="GO:0140664">
    <property type="term" value="F:ATP-dependent DNA damage sensor activity"/>
    <property type="evidence" value="ECO:0007669"/>
    <property type="project" value="InterPro"/>
</dbReference>
<gene>
    <name evidence="8" type="ORF">DICPUDRAFT_55923</name>
</gene>
<accession>F0ZP44</accession>
<evidence type="ECO:0000259" key="7">
    <source>
        <dbReference type="SMART" id="SM01340"/>
    </source>
</evidence>
<dbReference type="CDD" id="cd16926">
    <property type="entry name" value="HATPase_MutL-MLH-PMS-like"/>
    <property type="match status" value="1"/>
</dbReference>
<dbReference type="EMBL" id="GL871103">
    <property type="protein sequence ID" value="EGC34291.1"/>
    <property type="molecule type" value="Genomic_DNA"/>
</dbReference>
<dbReference type="FunCoup" id="F0ZP44">
    <property type="interactions" value="607"/>
</dbReference>
<proteinExistence type="inferred from homology"/>